<sequence length="427" mass="46082">MGGPPPRYPSRGFDKDPLGVIDQGLRLCGPIFRMTVDGAETVLVGTSAGLGELFAAERGRLAVLNTALVHDLFGRAVFNLADDGHAEARRRLRTALSGRALSGYVVPLLEVSAPVSIRWAEQGVVDLCAAAREITLAMSTRVLLGIRPDEVDADEFATDFGRFVAATEVRPGRCRFAAARYWAGRRARRRLHALFARRPVSALAGVDPGSALPRLSSAFENAPTEAGLLTDHLLALLIAARETTASLITWCLIELARHSEHAERAVPEAHAAVTEPRLLVRRDALPTLRAVLAETQRLHSPNLLSMREAVCPIELGGYHVPTGMRVAYTPSAGHFDPEVFPQPHAFRPDRFLAGPVPAVRLWAFGGGAHACLGRPLAELMTVTALACALHQGFPRLPGGPPGQLRYRPAKIPFAPVPFVLERQESAL</sequence>
<dbReference type="PROSITE" id="PS00086">
    <property type="entry name" value="CYTOCHROME_P450"/>
    <property type="match status" value="1"/>
</dbReference>
<comment type="similarity">
    <text evidence="2 9">Belongs to the cytochrome P450 family.</text>
</comment>
<dbReference type="Gene3D" id="1.10.630.10">
    <property type="entry name" value="Cytochrome P450"/>
    <property type="match status" value="1"/>
</dbReference>
<dbReference type="PRINTS" id="PR00465">
    <property type="entry name" value="EP450IV"/>
</dbReference>
<dbReference type="GO" id="GO:0004497">
    <property type="term" value="F:monooxygenase activity"/>
    <property type="evidence" value="ECO:0007669"/>
    <property type="project" value="UniProtKB-KW"/>
</dbReference>
<dbReference type="AlphaFoldDB" id="A0A1H4JMW4"/>
<dbReference type="PANTHER" id="PTHR24286:SF24">
    <property type="entry name" value="LANOSTEROL 14-ALPHA DEMETHYLASE"/>
    <property type="match status" value="1"/>
</dbReference>
<dbReference type="InterPro" id="IPR002403">
    <property type="entry name" value="Cyt_P450_E_grp-IV"/>
</dbReference>
<dbReference type="EMBL" id="FNSO01000003">
    <property type="protein sequence ID" value="SEB47669.1"/>
    <property type="molecule type" value="Genomic_DNA"/>
</dbReference>
<keyword evidence="3 8" id="KW-0349">Heme</keyword>
<evidence type="ECO:0000313" key="11">
    <source>
        <dbReference type="Proteomes" id="UP000199622"/>
    </source>
</evidence>
<dbReference type="InterPro" id="IPR017972">
    <property type="entry name" value="Cyt_P450_CS"/>
</dbReference>
<dbReference type="SUPFAM" id="SSF48264">
    <property type="entry name" value="Cytochrome P450"/>
    <property type="match status" value="1"/>
</dbReference>
<evidence type="ECO:0000256" key="1">
    <source>
        <dbReference type="ARBA" id="ARBA00001971"/>
    </source>
</evidence>
<evidence type="ECO:0000256" key="3">
    <source>
        <dbReference type="ARBA" id="ARBA00022617"/>
    </source>
</evidence>
<dbReference type="GO" id="GO:0005506">
    <property type="term" value="F:iron ion binding"/>
    <property type="evidence" value="ECO:0007669"/>
    <property type="project" value="InterPro"/>
</dbReference>
<keyword evidence="4 8" id="KW-0479">Metal-binding</keyword>
<evidence type="ECO:0000256" key="7">
    <source>
        <dbReference type="ARBA" id="ARBA00023033"/>
    </source>
</evidence>
<evidence type="ECO:0000256" key="5">
    <source>
        <dbReference type="ARBA" id="ARBA00023002"/>
    </source>
</evidence>
<dbReference type="PRINTS" id="PR00385">
    <property type="entry name" value="P450"/>
</dbReference>
<evidence type="ECO:0000256" key="4">
    <source>
        <dbReference type="ARBA" id="ARBA00022723"/>
    </source>
</evidence>
<keyword evidence="11" id="KW-1185">Reference proteome</keyword>
<protein>
    <submittedName>
        <fullName evidence="10">Cytochrome P450</fullName>
    </submittedName>
</protein>
<dbReference type="InterPro" id="IPR036396">
    <property type="entry name" value="Cyt_P450_sf"/>
</dbReference>
<dbReference type="GO" id="GO:0016125">
    <property type="term" value="P:sterol metabolic process"/>
    <property type="evidence" value="ECO:0007669"/>
    <property type="project" value="TreeGrafter"/>
</dbReference>
<reference evidence="11" key="1">
    <citation type="submission" date="2016-10" db="EMBL/GenBank/DDBJ databases">
        <authorList>
            <person name="Varghese N."/>
            <person name="Submissions S."/>
        </authorList>
    </citation>
    <scope>NUCLEOTIDE SEQUENCE [LARGE SCALE GENOMIC DNA]</scope>
    <source>
        <strain evidence="11">DSM 44544</strain>
    </source>
</reference>
<evidence type="ECO:0000256" key="2">
    <source>
        <dbReference type="ARBA" id="ARBA00010617"/>
    </source>
</evidence>
<accession>A0A1H4JMW4</accession>
<dbReference type="Pfam" id="PF00067">
    <property type="entry name" value="p450"/>
    <property type="match status" value="1"/>
</dbReference>
<organism evidence="10 11">
    <name type="scientific">Amycolatopsis tolypomycina</name>
    <dbReference type="NCBI Taxonomy" id="208445"/>
    <lineage>
        <taxon>Bacteria</taxon>
        <taxon>Bacillati</taxon>
        <taxon>Actinomycetota</taxon>
        <taxon>Actinomycetes</taxon>
        <taxon>Pseudonocardiales</taxon>
        <taxon>Pseudonocardiaceae</taxon>
        <taxon>Amycolatopsis</taxon>
    </lineage>
</organism>
<keyword evidence="7 9" id="KW-0503">Monooxygenase</keyword>
<dbReference type="PANTHER" id="PTHR24286">
    <property type="entry name" value="CYTOCHROME P450 26"/>
    <property type="match status" value="1"/>
</dbReference>
<dbReference type="STRING" id="208445.SAMN04489727_2052"/>
<evidence type="ECO:0000256" key="6">
    <source>
        <dbReference type="ARBA" id="ARBA00023004"/>
    </source>
</evidence>
<evidence type="ECO:0000313" key="10">
    <source>
        <dbReference type="EMBL" id="SEB47669.1"/>
    </source>
</evidence>
<dbReference type="GO" id="GO:0020037">
    <property type="term" value="F:heme binding"/>
    <property type="evidence" value="ECO:0007669"/>
    <property type="project" value="InterPro"/>
</dbReference>
<feature type="binding site" description="axial binding residue" evidence="8">
    <location>
        <position position="371"/>
    </location>
    <ligand>
        <name>heme</name>
        <dbReference type="ChEBI" id="CHEBI:30413"/>
    </ligand>
    <ligandPart>
        <name>Fe</name>
        <dbReference type="ChEBI" id="CHEBI:18248"/>
    </ligandPart>
</feature>
<comment type="cofactor">
    <cofactor evidence="1 8">
        <name>heme</name>
        <dbReference type="ChEBI" id="CHEBI:30413"/>
    </cofactor>
</comment>
<proteinExistence type="inferred from homology"/>
<keyword evidence="5 9" id="KW-0560">Oxidoreductase</keyword>
<dbReference type="GO" id="GO:0016705">
    <property type="term" value="F:oxidoreductase activity, acting on paired donors, with incorporation or reduction of molecular oxygen"/>
    <property type="evidence" value="ECO:0007669"/>
    <property type="project" value="InterPro"/>
</dbReference>
<dbReference type="InterPro" id="IPR001128">
    <property type="entry name" value="Cyt_P450"/>
</dbReference>
<dbReference type="CDD" id="cd00302">
    <property type="entry name" value="cytochrome_P450"/>
    <property type="match status" value="1"/>
</dbReference>
<gene>
    <name evidence="10" type="ORF">SAMN04489727_2052</name>
</gene>
<evidence type="ECO:0000256" key="8">
    <source>
        <dbReference type="PIRSR" id="PIRSR602403-1"/>
    </source>
</evidence>
<name>A0A1H4JMW4_9PSEU</name>
<keyword evidence="6 8" id="KW-0408">Iron</keyword>
<evidence type="ECO:0000256" key="9">
    <source>
        <dbReference type="RuleBase" id="RU000461"/>
    </source>
</evidence>
<dbReference type="Proteomes" id="UP000199622">
    <property type="component" value="Unassembled WGS sequence"/>
</dbReference>